<feature type="region of interest" description="Disordered" evidence="1">
    <location>
        <begin position="1677"/>
        <end position="1704"/>
    </location>
</feature>
<feature type="compositionally biased region" description="Polar residues" evidence="1">
    <location>
        <begin position="978"/>
        <end position="993"/>
    </location>
</feature>
<reference evidence="2" key="1">
    <citation type="journal article" date="2021" name="Proc. Natl. Acad. Sci. U.S.A.">
        <title>Three genomes in the algal genus Volvox reveal the fate of a haploid sex-determining region after a transition to homothallism.</title>
        <authorList>
            <person name="Yamamoto K."/>
            <person name="Hamaji T."/>
            <person name="Kawai-Toyooka H."/>
            <person name="Matsuzaki R."/>
            <person name="Takahashi F."/>
            <person name="Nishimura Y."/>
            <person name="Kawachi M."/>
            <person name="Noguchi H."/>
            <person name="Minakuchi Y."/>
            <person name="Umen J.G."/>
            <person name="Toyoda A."/>
            <person name="Nozaki H."/>
        </authorList>
    </citation>
    <scope>NUCLEOTIDE SEQUENCE</scope>
    <source>
        <strain evidence="2">NIES-3780</strain>
    </source>
</reference>
<name>A0A8J4AQZ5_9CHLO</name>
<feature type="region of interest" description="Disordered" evidence="1">
    <location>
        <begin position="236"/>
        <end position="424"/>
    </location>
</feature>
<feature type="region of interest" description="Disordered" evidence="1">
    <location>
        <begin position="517"/>
        <end position="595"/>
    </location>
</feature>
<feature type="compositionally biased region" description="Low complexity" evidence="1">
    <location>
        <begin position="1640"/>
        <end position="1651"/>
    </location>
</feature>
<evidence type="ECO:0000313" key="3">
    <source>
        <dbReference type="Proteomes" id="UP000747399"/>
    </source>
</evidence>
<protein>
    <submittedName>
        <fullName evidence="2">Uncharacterized protein</fullName>
    </submittedName>
</protein>
<feature type="compositionally biased region" description="Low complexity" evidence="1">
    <location>
        <begin position="56"/>
        <end position="70"/>
    </location>
</feature>
<feature type="region of interest" description="Disordered" evidence="1">
    <location>
        <begin position="2009"/>
        <end position="2033"/>
    </location>
</feature>
<feature type="compositionally biased region" description="Polar residues" evidence="1">
    <location>
        <begin position="37"/>
        <end position="46"/>
    </location>
</feature>
<feature type="compositionally biased region" description="Polar residues" evidence="1">
    <location>
        <begin position="370"/>
        <end position="380"/>
    </location>
</feature>
<feature type="region of interest" description="Disordered" evidence="1">
    <location>
        <begin position="1090"/>
        <end position="1141"/>
    </location>
</feature>
<accession>A0A8J4AQZ5</accession>
<feature type="compositionally biased region" description="Low complexity" evidence="1">
    <location>
        <begin position="633"/>
        <end position="647"/>
    </location>
</feature>
<comment type="caution">
    <text evidence="2">The sequence shown here is derived from an EMBL/GenBank/DDBJ whole genome shotgun (WGS) entry which is preliminary data.</text>
</comment>
<feature type="compositionally biased region" description="Low complexity" evidence="1">
    <location>
        <begin position="480"/>
        <end position="501"/>
    </location>
</feature>
<feature type="region of interest" description="Disordered" evidence="1">
    <location>
        <begin position="736"/>
        <end position="1000"/>
    </location>
</feature>
<feature type="region of interest" description="Disordered" evidence="1">
    <location>
        <begin position="1475"/>
        <end position="1660"/>
    </location>
</feature>
<feature type="region of interest" description="Disordered" evidence="1">
    <location>
        <begin position="1014"/>
        <end position="1038"/>
    </location>
</feature>
<feature type="region of interest" description="Disordered" evidence="1">
    <location>
        <begin position="2157"/>
        <end position="2179"/>
    </location>
</feature>
<feature type="compositionally biased region" description="Polar residues" evidence="1">
    <location>
        <begin position="939"/>
        <end position="962"/>
    </location>
</feature>
<evidence type="ECO:0000256" key="1">
    <source>
        <dbReference type="SAM" id="MobiDB-lite"/>
    </source>
</evidence>
<gene>
    <name evidence="2" type="ORF">Vafri_3173</name>
</gene>
<keyword evidence="3" id="KW-1185">Reference proteome</keyword>
<feature type="region of interest" description="Disordered" evidence="1">
    <location>
        <begin position="1352"/>
        <end position="1385"/>
    </location>
</feature>
<feature type="region of interest" description="Disordered" evidence="1">
    <location>
        <begin position="453"/>
        <end position="503"/>
    </location>
</feature>
<feature type="compositionally biased region" description="Acidic residues" evidence="1">
    <location>
        <begin position="1535"/>
        <end position="1565"/>
    </location>
</feature>
<evidence type="ECO:0000313" key="2">
    <source>
        <dbReference type="EMBL" id="GIL46124.1"/>
    </source>
</evidence>
<feature type="compositionally biased region" description="Basic residues" evidence="1">
    <location>
        <begin position="663"/>
        <end position="672"/>
    </location>
</feature>
<feature type="region of interest" description="Disordered" evidence="1">
    <location>
        <begin position="1875"/>
        <end position="1908"/>
    </location>
</feature>
<feature type="compositionally biased region" description="Polar residues" evidence="1">
    <location>
        <begin position="2168"/>
        <end position="2179"/>
    </location>
</feature>
<dbReference type="EMBL" id="BNCO01000003">
    <property type="protein sequence ID" value="GIL46124.1"/>
    <property type="molecule type" value="Genomic_DNA"/>
</dbReference>
<feature type="compositionally biased region" description="Low complexity" evidence="1">
    <location>
        <begin position="681"/>
        <end position="699"/>
    </location>
</feature>
<feature type="compositionally biased region" description="Polar residues" evidence="1">
    <location>
        <begin position="393"/>
        <end position="406"/>
    </location>
</feature>
<proteinExistence type="predicted"/>
<feature type="compositionally biased region" description="Low complexity" evidence="1">
    <location>
        <begin position="1352"/>
        <end position="1378"/>
    </location>
</feature>
<feature type="compositionally biased region" description="Low complexity" evidence="1">
    <location>
        <begin position="872"/>
        <end position="889"/>
    </location>
</feature>
<feature type="compositionally biased region" description="Low complexity" evidence="1">
    <location>
        <begin position="325"/>
        <end position="336"/>
    </location>
</feature>
<feature type="region of interest" description="Disordered" evidence="1">
    <location>
        <begin position="628"/>
        <end position="700"/>
    </location>
</feature>
<feature type="compositionally biased region" description="Basic and acidic residues" evidence="1">
    <location>
        <begin position="963"/>
        <end position="973"/>
    </location>
</feature>
<feature type="compositionally biased region" description="Basic and acidic residues" evidence="1">
    <location>
        <begin position="468"/>
        <end position="479"/>
    </location>
</feature>
<feature type="compositionally biased region" description="Acidic residues" evidence="1">
    <location>
        <begin position="517"/>
        <end position="529"/>
    </location>
</feature>
<feature type="compositionally biased region" description="Polar residues" evidence="1">
    <location>
        <begin position="108"/>
        <end position="118"/>
    </location>
</feature>
<feature type="compositionally biased region" description="Acidic residues" evidence="1">
    <location>
        <begin position="1575"/>
        <end position="1597"/>
    </location>
</feature>
<organism evidence="2 3">
    <name type="scientific">Volvox africanus</name>
    <dbReference type="NCBI Taxonomy" id="51714"/>
    <lineage>
        <taxon>Eukaryota</taxon>
        <taxon>Viridiplantae</taxon>
        <taxon>Chlorophyta</taxon>
        <taxon>core chlorophytes</taxon>
        <taxon>Chlorophyceae</taxon>
        <taxon>CS clade</taxon>
        <taxon>Chlamydomonadales</taxon>
        <taxon>Volvocaceae</taxon>
        <taxon>Volvox</taxon>
    </lineage>
</organism>
<sequence>MSPSFDFSGLSDISSASIDIVDVGSRPTAIPNLALRPSTSAGQQARQPPIAKEKSASSIEISGSELSGSIEIDHGDRLLSRPMGGRTTRGKPSALQASHPYNHGRTASGRTTGTQARIQHSHDGGGFSETLSISAVSSDDLLADLDIMDGGGGAGRDGGGRETIVEVLSLGGSKTTKTHIIRDGLAQESIRESTHTVVMSDPESLLSISGGAFGNVSGNLTIEHSEDMAMGRVDMRPGQKQGRLGQGAAPSAVAVESSGTIDYDEGLLGRGDDGGGRVGSARHKYDPSASNDEAGEGVSIAAMDRQPVGRQQPSAARYDESKTPSISGSTSISSIGVDSAVSGPNHGRSLQGPASNVPPRPAQPDPLGRTTGSVRLSRPQSIGGLTAEPVFASGSSRSGVTPSISSGDGGGDVRTTSHGGDALGPSILDASALDTASSELYDTYGNINVRQSLDIRGGGRGTMSRSWDNPDSRSGRRAVDSGGASSSRSSRRTSSMGSMSYGAGGVRLRGIEELGSADEVPDGDLDSEVNTEKEVGTSYGDDDDFNRGEMRQPPMAAEQRPGGGRAERGGIESESIRGGRDVKQGARQATSTDSSLAGLRNLKSVSCISSGTAIGSGSRGGLAVTSRYADGASGSSSSGSRSKSVVSEPLSSIRGYVSNSSSSRKHSVRQARSRSDGGSGTDSSYSSSTSSTSQGADTGVGHDLLVGMEMVQEDSSSSSSVDNIMTMDELMAHSISDNISGGSHHGPAGGDFSDDSNGYNDDIAVESGATESGDAVTGDRHSHAGSRTSSSQRGAAGVSAADGPSGLPERLGSRQREISFGRQEGAVVEGGGAPRQLPRTILSSRSPSAADWPSGDSGNSRRTAGRGKDAKSVSAESAAAASTASRPASQLQLRAVPDPRFAVVADSGSHGSIEGDDTLMASPVRSPGETEGDEVAGWRQQNVQLQQNDALPSDHSSPSLSRENLRGRRHLEDALDSPSATLDASTSHLSQSGALGATPVAPGWATISTGVQRERVSPDGLSGSAGGLGSSPGADNQFSRDISEEFIPSQAMQRGLQEQPIFRPLMPNVPTPRASTGALGAVPAFTARGTIGVPASKPSRSPSPPLVSPQSSSQRSFTDPYYHPNEPHQPRPPPEQRSPVVAAAAVSPPPRHAFAATQTDVYAHVVDLDPKSRPGTVKLRTVAMQWGTLNEMSTQVTFDPVSNRLVEASAGLYDTEALPMHLRLQLQAHLLEQQQLYGPFAKRGFGGASGLLQAGTDSLLLGNGTPFSGIGPGFGILSLAFHSVRTAALLEQLERSLTGAATAAGVMPPPAYPLHLMTGTGTTPYYPYGWWPAHPVTAPPPPLQTPGQAAAAAYAAAATAQPPSPPSDATTSPTLPTPQHYAGVSDSDGVAAAAGLPRSSANWPTLTTVASHVAGSGALHPAGTLPLTSPSRLRAMSTSATDISSLRGSATVQRQNSGNIGADVAAAVNAAAHARTSRRSRLSSSDMISGTVMAASGSSRRKRSSSPVLGASTSYPRSAGSTRRSGSDGGGSEGEYTDDFEDVEEESGVTDPDSVEMDTPAEMEDTAATTAGLGEVEELDEAAAGVVEDESIPEEEVGSGSGDGSGDSSGHYSEDFETESVPNQSHPHSRSRTASFPHRSSLVGSSSKGKLNPAMSANSFSGRSLLRRGSVVLPTLAPVVGSEPASREDEEDGSPPQGSRMLSRVGSIIKSSSGFKRTASISITMADDPLLPNQMARILPKTFSANASGSAATGGLGAQASNRQLSVDGAGRGQHASVHHGAAATEALPEATIASAATSAAGDQLLQQQQQPQYAMPPLSTFASYYPYQHIPYGSPYGPPSAPYPPYPPPPVAVTQAANVASVLQYLPPSIPHAYPSYPSPPQPTTAPTSTFGSVPGPHMGTSRSTAGPLAFGGLLRPANAMATSLSQHQHQHLQYPHDHQLHHKLHSHISNQHNVKFADVVAPGDGIRLNDGTTAPPTATTQLLGARDPGANGGFGPHASVAGVVSHSFQSQQREQQHVPKQQQPYVSSSSTLPGGIPTAGSFLAYGGHGVGSSSLFNAQNTLERFGTMLSSGSFPGLDSATVRTIRTDLVKAAAAVSGQVGYEDIVVEAGAIEEYRVQLARVKARLAAARAKMPSVIPIQEKVVLLKTAAGAGAPGAMVSPEHQKTTTAQPPQSTLGSSRIMAVSTTAPGSYRYTTLEDTRRLIDATLPHRAVGAS</sequence>
<feature type="region of interest" description="Disordered" evidence="1">
    <location>
        <begin position="30"/>
        <end position="126"/>
    </location>
</feature>
<feature type="compositionally biased region" description="Basic and acidic residues" evidence="1">
    <location>
        <begin position="565"/>
        <end position="584"/>
    </location>
</feature>
<dbReference type="Proteomes" id="UP000747399">
    <property type="component" value="Unassembled WGS sequence"/>
</dbReference>